<evidence type="ECO:0000313" key="2">
    <source>
        <dbReference type="Proteomes" id="UP000248764"/>
    </source>
</evidence>
<comment type="caution">
    <text evidence="1">The sequence shown here is derived from an EMBL/GenBank/DDBJ whole genome shotgun (WGS) entry which is preliminary data.</text>
</comment>
<dbReference type="AlphaFoldDB" id="A0A2W2BXE1"/>
<organism evidence="1 2">
    <name type="scientific">Jiangella anatolica</name>
    <dbReference type="NCBI Taxonomy" id="2670374"/>
    <lineage>
        <taxon>Bacteria</taxon>
        <taxon>Bacillati</taxon>
        <taxon>Actinomycetota</taxon>
        <taxon>Actinomycetes</taxon>
        <taxon>Jiangellales</taxon>
        <taxon>Jiangellaceae</taxon>
        <taxon>Jiangella</taxon>
    </lineage>
</organism>
<accession>A0A2W2BXE1</accession>
<sequence length="113" mass="11937">MYGLAVRWSLADAPDGADAALREYVRDTSLARFTGMDGLRFKTWRMRPGEWFEGTYVFETAAARDAFAASFAQTAAESPGSKLIGSAPVLQEPFEVVAVAEGGAGFAAGPGPT</sequence>
<keyword evidence="2" id="KW-1185">Reference proteome</keyword>
<gene>
    <name evidence="1" type="ORF">C1I92_24450</name>
</gene>
<protein>
    <submittedName>
        <fullName evidence="1">Uncharacterized protein</fullName>
    </submittedName>
</protein>
<proteinExistence type="predicted"/>
<reference evidence="1 2" key="1">
    <citation type="submission" date="2018-01" db="EMBL/GenBank/DDBJ databases">
        <title>Draft genome sequence of Jiangella sp. GTF31.</title>
        <authorList>
            <person name="Sahin N."/>
            <person name="Ay H."/>
            <person name="Saygin H."/>
        </authorList>
    </citation>
    <scope>NUCLEOTIDE SEQUENCE [LARGE SCALE GENOMIC DNA]</scope>
    <source>
        <strain evidence="1 2">GTF31</strain>
    </source>
</reference>
<dbReference type="Gene3D" id="3.30.70.100">
    <property type="match status" value="1"/>
</dbReference>
<dbReference type="Proteomes" id="UP000248764">
    <property type="component" value="Unassembled WGS sequence"/>
</dbReference>
<name>A0A2W2BXE1_9ACTN</name>
<dbReference type="EMBL" id="POTW01000077">
    <property type="protein sequence ID" value="PZF80739.1"/>
    <property type="molecule type" value="Genomic_DNA"/>
</dbReference>
<dbReference type="RefSeq" id="WP_111257256.1">
    <property type="nucleotide sequence ID" value="NZ_POTW01000077.1"/>
</dbReference>
<evidence type="ECO:0000313" key="1">
    <source>
        <dbReference type="EMBL" id="PZF80739.1"/>
    </source>
</evidence>